<dbReference type="InterPro" id="IPR027417">
    <property type="entry name" value="P-loop_NTPase"/>
</dbReference>
<dbReference type="PANTHER" id="PTHR12697">
    <property type="entry name" value="PBS LYASE HEAT-LIKE PROTEIN"/>
    <property type="match status" value="1"/>
</dbReference>
<evidence type="ECO:0000259" key="2">
    <source>
        <dbReference type="PROSITE" id="PS50837"/>
    </source>
</evidence>
<gene>
    <name evidence="3" type="ORF">OWR29_42695</name>
</gene>
<dbReference type="InterPro" id="IPR007111">
    <property type="entry name" value="NACHT_NTPase"/>
</dbReference>
<protein>
    <submittedName>
        <fullName evidence="3">HEAT repeat domain-containing protein</fullName>
    </submittedName>
</protein>
<dbReference type="Gene3D" id="3.40.50.300">
    <property type="entry name" value="P-loop containing nucleotide triphosphate hydrolases"/>
    <property type="match status" value="1"/>
</dbReference>
<dbReference type="Pfam" id="PF13646">
    <property type="entry name" value="HEAT_2"/>
    <property type="match status" value="3"/>
</dbReference>
<proteinExistence type="predicted"/>
<organism evidence="3 4">
    <name type="scientific">Paractinoplanes pyxinae</name>
    <dbReference type="NCBI Taxonomy" id="2997416"/>
    <lineage>
        <taxon>Bacteria</taxon>
        <taxon>Bacillati</taxon>
        <taxon>Actinomycetota</taxon>
        <taxon>Actinomycetes</taxon>
        <taxon>Micromonosporales</taxon>
        <taxon>Micromonosporaceae</taxon>
        <taxon>Paractinoplanes</taxon>
    </lineage>
</organism>
<evidence type="ECO:0000313" key="3">
    <source>
        <dbReference type="EMBL" id="MCY1144750.1"/>
    </source>
</evidence>
<keyword evidence="4" id="KW-1185">Reference proteome</keyword>
<dbReference type="InterPro" id="IPR016024">
    <property type="entry name" value="ARM-type_fold"/>
</dbReference>
<dbReference type="Gene3D" id="1.25.10.10">
    <property type="entry name" value="Leucine-rich Repeat Variant"/>
    <property type="match status" value="3"/>
</dbReference>
<reference evidence="3" key="1">
    <citation type="submission" date="2022-11" db="EMBL/GenBank/DDBJ databases">
        <authorList>
            <person name="Somphong A."/>
            <person name="Phongsopitanun W."/>
        </authorList>
    </citation>
    <scope>NUCLEOTIDE SEQUENCE</scope>
    <source>
        <strain evidence="3">Pm04-4</strain>
    </source>
</reference>
<name>A0ABT4BGR4_9ACTN</name>
<dbReference type="Pfam" id="PF05729">
    <property type="entry name" value="NACHT"/>
    <property type="match status" value="1"/>
</dbReference>
<dbReference type="InterPro" id="IPR011989">
    <property type="entry name" value="ARM-like"/>
</dbReference>
<dbReference type="Pfam" id="PF13271">
    <property type="entry name" value="DUF4062"/>
    <property type="match status" value="1"/>
</dbReference>
<feature type="domain" description="NACHT" evidence="2">
    <location>
        <begin position="266"/>
        <end position="396"/>
    </location>
</feature>
<feature type="region of interest" description="Disordered" evidence="1">
    <location>
        <begin position="211"/>
        <end position="232"/>
    </location>
</feature>
<dbReference type="SUPFAM" id="SSF52540">
    <property type="entry name" value="P-loop containing nucleoside triphosphate hydrolases"/>
    <property type="match status" value="1"/>
</dbReference>
<sequence>MTTVYVSATYEDLKECRDRVATAIRRLGMQDVAMESYVAESRRPLDRCLTDVRRCDVYVGIFAWRYGFVPPGHDRSITELEYEAAVEAGKPRLIFLLHEDSPWPRKYVDRDPDAIENLRRRLADELLCGMFTDPAHLAELATAALAGYAIDSGGLHLMISQEARRAYLDWLHLQLRNLDLDALTPPQHDQGMTRIQLASVFVEPSVRADPPPVELPREWSQPPDGAMADRSLPDDVDTETMAVLHDAYRAKPQQPVFDVLSDPRRRLVVLLGDPGAGKSTVARYVALQASEEHPDPRLAAIRDFLPIVVEVRMYAAMRAEGKCSTLLGYLSYRYRTGIFPLDPRTLRNHLDAGEPTAIIFDGLDEIFDGQRRQEVAEQVAAFAAQFPGTRVIVTSRILEYTSLAHGHVRRTLTNAGFEHFTLQDLGIDQITEFLTRWFVVVLQQNRADALQRSAGLVRDIVRSRPLRELAGNPMLLTILAIINRHQELPRNRRTLYQHAAGVLVEHWEVSRDLAAGGEAALSDAEDKHELLRRLAYEMQTGSTGLRGNYIARDDLIQVFVAYLAERYEHEPRLARRLAGQMIDQLRQRNFILSLYGSQMYGFVHRTFLEFFAAEAILDKFRHERAWTFDRIKETFAEHWPEASWREVLRLVAAVLSEADNGEVIELLALANPDWLVSEEAPLPWNLALGVQCLSQVRKMILVRVPAELLLRRLVLLMEQCAPLIEAAGEDPVAGFRLPRDTIDGAAALIEEEILPFAAVIGPAWPGRDLYLSWYSRRGRWIDNAVGGFAARLAGMLARPADQLPVLLGRVLETQGDVRIANAAVQGLTEAAERARARGTADDMGPTPLDELIKAARGDGRAVVRLAAVEALSRFLTAPDVRGVLESLARDDRSPQVRLAAVQRLGAEFGADERLVALLLVCARDARDIVRVAAVDLLAQLPDPGDDVEKALYDRCRRDDHAEVIIAAARPLLARSTRAGQVRNLLTDRSRQAPEAGVRAAAVRLLTREIDTGSQPELFLERARHDPSPVVIRAAVEALAPADASPILLDRLRTDPDEVVRSAIPEILTDVLLADDRLADELVRRVRDEPDATVRMALLAVLASARLLRNPQRRAEVLTIARDSSAAPAVRLAAVHAVTPGSPALEEADALAAITVTDDDTSVRLAAVAALPRWQLTGQVKSMLVTAVRRDPVAEVRLAGLERLLRDGPDPTLRALLQELTVRELDAVVFRTAAAAALAQTGDQDAGALLEKLERRSTDANPEVRSAVVRLLAEQSPAADHAYRVVRDRLRADHHPEVVAVAAEQAVRCFADRADLPGLLLSRLTGERTEIACAVARTLAHWCDEKDEVRRSLAEAATTGDIPLRCAALAAMGPTAGRDEVRTLLLTALRDEEPAVRSAAVRTLGRALGHDAEVRAVLIAALHQESAPEVRRVLEGTLIWTGLVDVEQFPDRFS</sequence>
<accession>A0ABT4BGR4</accession>
<dbReference type="RefSeq" id="WP_267569338.1">
    <property type="nucleotide sequence ID" value="NZ_JAPNTZ010000021.1"/>
</dbReference>
<evidence type="ECO:0000256" key="1">
    <source>
        <dbReference type="SAM" id="MobiDB-lite"/>
    </source>
</evidence>
<dbReference type="EMBL" id="JAPNTZ010000021">
    <property type="protein sequence ID" value="MCY1144750.1"/>
    <property type="molecule type" value="Genomic_DNA"/>
</dbReference>
<comment type="caution">
    <text evidence="3">The sequence shown here is derived from an EMBL/GenBank/DDBJ whole genome shotgun (WGS) entry which is preliminary data.</text>
</comment>
<dbReference type="Proteomes" id="UP001151002">
    <property type="component" value="Unassembled WGS sequence"/>
</dbReference>
<evidence type="ECO:0000313" key="4">
    <source>
        <dbReference type="Proteomes" id="UP001151002"/>
    </source>
</evidence>
<dbReference type="PROSITE" id="PS50837">
    <property type="entry name" value="NACHT"/>
    <property type="match status" value="1"/>
</dbReference>
<dbReference type="SUPFAM" id="SSF48371">
    <property type="entry name" value="ARM repeat"/>
    <property type="match status" value="1"/>
</dbReference>
<dbReference type="PANTHER" id="PTHR12697:SF5">
    <property type="entry name" value="DEOXYHYPUSINE HYDROXYLASE"/>
    <property type="match status" value="1"/>
</dbReference>
<dbReference type="InterPro" id="IPR004155">
    <property type="entry name" value="PBS_lyase_HEAT"/>
</dbReference>
<dbReference type="SMART" id="SM00567">
    <property type="entry name" value="EZ_HEAT"/>
    <property type="match status" value="7"/>
</dbReference>
<dbReference type="InterPro" id="IPR025139">
    <property type="entry name" value="DUF4062"/>
</dbReference>